<dbReference type="Proteomes" id="UP000675379">
    <property type="component" value="Unassembled WGS sequence"/>
</dbReference>
<dbReference type="EMBL" id="JAGSCS010000014">
    <property type="protein sequence ID" value="MBR0576713.1"/>
    <property type="molecule type" value="Genomic_DNA"/>
</dbReference>
<dbReference type="InterPro" id="IPR006674">
    <property type="entry name" value="HD_domain"/>
</dbReference>
<proteinExistence type="predicted"/>
<evidence type="ECO:0000313" key="3">
    <source>
        <dbReference type="Proteomes" id="UP000675379"/>
    </source>
</evidence>
<evidence type="ECO:0000259" key="1">
    <source>
        <dbReference type="Pfam" id="PF01966"/>
    </source>
</evidence>
<dbReference type="Gene3D" id="1.10.3210.10">
    <property type="entry name" value="Hypothetical protein af1432"/>
    <property type="match status" value="1"/>
</dbReference>
<keyword evidence="3" id="KW-1185">Reference proteome</keyword>
<sequence length="174" mass="20202">MKHRILQFFRQGSYHFQKPPEAFLNAYLKPEEVKLFHRLRRSEAYHAYLVALGVAKEAESSAKAELVKMALFHDIGKIQYRIGLGGKSAAVVLKKLLGEHLQRMERFPFVASYLYHGEIGERILRDRGIFEEAPYLYAVVGYHHKPQNLPALNEEERKKAQAALALLKRHDDRY</sequence>
<dbReference type="Pfam" id="PF01966">
    <property type="entry name" value="HD"/>
    <property type="match status" value="1"/>
</dbReference>
<dbReference type="RefSeq" id="WP_211802071.1">
    <property type="nucleotide sequence ID" value="NZ_JAGSCS010000014.1"/>
</dbReference>
<feature type="domain" description="HD" evidence="1">
    <location>
        <begin position="45"/>
        <end position="155"/>
    </location>
</feature>
<evidence type="ECO:0000313" key="2">
    <source>
        <dbReference type="EMBL" id="MBR0576713.1"/>
    </source>
</evidence>
<organism evidence="2 3">
    <name type="scientific">Proteiniclasticum sediminis</name>
    <dbReference type="NCBI Taxonomy" id="2804028"/>
    <lineage>
        <taxon>Bacteria</taxon>
        <taxon>Bacillati</taxon>
        <taxon>Bacillota</taxon>
        <taxon>Clostridia</taxon>
        <taxon>Eubacteriales</taxon>
        <taxon>Clostridiaceae</taxon>
        <taxon>Proteiniclasticum</taxon>
    </lineage>
</organism>
<protein>
    <submittedName>
        <fullName evidence="2">HD domain-containing protein</fullName>
    </submittedName>
</protein>
<accession>A0A941CS11</accession>
<reference evidence="2" key="1">
    <citation type="submission" date="2021-04" db="EMBL/GenBank/DDBJ databases">
        <title>Proteiniclasticum sedimins sp. nov., an obligate anaerobic bacterium isolated from anaerobic sludge.</title>
        <authorList>
            <person name="Liu J."/>
        </authorList>
    </citation>
    <scope>NUCLEOTIDE SEQUENCE</scope>
    <source>
        <strain evidence="2">BAD-10</strain>
    </source>
</reference>
<comment type="caution">
    <text evidence="2">The sequence shown here is derived from an EMBL/GenBank/DDBJ whole genome shotgun (WGS) entry which is preliminary data.</text>
</comment>
<name>A0A941CS11_9CLOT</name>
<gene>
    <name evidence="2" type="ORF">KCG48_10245</name>
</gene>
<dbReference type="AlphaFoldDB" id="A0A941CS11"/>
<dbReference type="SUPFAM" id="SSF109604">
    <property type="entry name" value="HD-domain/PDEase-like"/>
    <property type="match status" value="1"/>
</dbReference>